<feature type="signal peptide" evidence="2">
    <location>
        <begin position="1"/>
        <end position="17"/>
    </location>
</feature>
<evidence type="ECO:0000256" key="1">
    <source>
        <dbReference type="ARBA" id="ARBA00022801"/>
    </source>
</evidence>
<evidence type="ECO:0000313" key="5">
    <source>
        <dbReference type="Proteomes" id="UP000672097"/>
    </source>
</evidence>
<dbReference type="Pfam" id="PF20434">
    <property type="entry name" value="BD-FAE"/>
    <property type="match status" value="1"/>
</dbReference>
<evidence type="ECO:0000313" key="4">
    <source>
        <dbReference type="EMBL" id="MBQ0936066.1"/>
    </source>
</evidence>
<sequence length="325" mass="34043">MKFIHALTAASTLAVLAACGGGGGTESPGPTPPPNGDIPSTGLYASTQYTVAQLTEYKDVKYSTRPNGGGQYTSDRTKASEKNDPTLTLLMDIWVPPNAKANKLQPMVIFIHGGGFVAGSKEDNRGKALSYAQAGYVAATINYRLTPNNEVDAATRLRAMTQAAEDTANAVRYLKANAATYFIDTTRMATFGGSAGGALSLTNAISGDELAGTVSDYPNVSAKVAAAVSTGATLIDSLVDTTPILRYDATDTPVQLFHANPTDPTTGATWTGNVLVTQQRINASGNSCVVVDHGTGHTVDLDLGGAWWPTVQTFLWPKLRLAALR</sequence>
<feature type="chain" id="PRO_5045167471" evidence="2">
    <location>
        <begin position="18"/>
        <end position="325"/>
    </location>
</feature>
<dbReference type="SUPFAM" id="SSF53474">
    <property type="entry name" value="alpha/beta-Hydrolases"/>
    <property type="match status" value="1"/>
</dbReference>
<dbReference type="InterPro" id="IPR050300">
    <property type="entry name" value="GDXG_lipolytic_enzyme"/>
</dbReference>
<dbReference type="PANTHER" id="PTHR48081">
    <property type="entry name" value="AB HYDROLASE SUPERFAMILY PROTEIN C4A8.06C"/>
    <property type="match status" value="1"/>
</dbReference>
<dbReference type="GO" id="GO:0016787">
    <property type="term" value="F:hydrolase activity"/>
    <property type="evidence" value="ECO:0007669"/>
    <property type="project" value="UniProtKB-KW"/>
</dbReference>
<organism evidence="4 5">
    <name type="scientific">Ideonella paludis</name>
    <dbReference type="NCBI Taxonomy" id="1233411"/>
    <lineage>
        <taxon>Bacteria</taxon>
        <taxon>Pseudomonadati</taxon>
        <taxon>Pseudomonadota</taxon>
        <taxon>Betaproteobacteria</taxon>
        <taxon>Burkholderiales</taxon>
        <taxon>Sphaerotilaceae</taxon>
        <taxon>Ideonella</taxon>
    </lineage>
</organism>
<evidence type="ECO:0000259" key="3">
    <source>
        <dbReference type="Pfam" id="PF20434"/>
    </source>
</evidence>
<name>A0ABS5DZ14_9BURK</name>
<dbReference type="PROSITE" id="PS51257">
    <property type="entry name" value="PROKAR_LIPOPROTEIN"/>
    <property type="match status" value="1"/>
</dbReference>
<dbReference type="Proteomes" id="UP000672097">
    <property type="component" value="Unassembled WGS sequence"/>
</dbReference>
<keyword evidence="5" id="KW-1185">Reference proteome</keyword>
<dbReference type="InterPro" id="IPR049492">
    <property type="entry name" value="BD-FAE-like_dom"/>
</dbReference>
<reference evidence="4 5" key="1">
    <citation type="submission" date="2021-04" db="EMBL/GenBank/DDBJ databases">
        <title>The genome sequence of type strain Ideonella paludis KCTC 32238.</title>
        <authorList>
            <person name="Liu Y."/>
        </authorList>
    </citation>
    <scope>NUCLEOTIDE SEQUENCE [LARGE SCALE GENOMIC DNA]</scope>
    <source>
        <strain evidence="4 5">KCTC 32238</strain>
    </source>
</reference>
<protein>
    <submittedName>
        <fullName evidence="4">Alpha/beta hydrolase</fullName>
    </submittedName>
</protein>
<accession>A0ABS5DZ14</accession>
<dbReference type="InterPro" id="IPR029058">
    <property type="entry name" value="AB_hydrolase_fold"/>
</dbReference>
<evidence type="ECO:0000256" key="2">
    <source>
        <dbReference type="SAM" id="SignalP"/>
    </source>
</evidence>
<keyword evidence="1 4" id="KW-0378">Hydrolase</keyword>
<feature type="domain" description="BD-FAE-like" evidence="3">
    <location>
        <begin position="91"/>
        <end position="228"/>
    </location>
</feature>
<dbReference type="EMBL" id="JAGQDG010000004">
    <property type="protein sequence ID" value="MBQ0936066.1"/>
    <property type="molecule type" value="Genomic_DNA"/>
</dbReference>
<dbReference type="Gene3D" id="3.40.50.1820">
    <property type="entry name" value="alpha/beta hydrolase"/>
    <property type="match status" value="1"/>
</dbReference>
<keyword evidence="2" id="KW-0732">Signal</keyword>
<dbReference type="RefSeq" id="WP_210809374.1">
    <property type="nucleotide sequence ID" value="NZ_JAGQDG010000004.1"/>
</dbReference>
<proteinExistence type="predicted"/>
<gene>
    <name evidence="4" type="ORF">KAK11_12070</name>
</gene>
<comment type="caution">
    <text evidence="4">The sequence shown here is derived from an EMBL/GenBank/DDBJ whole genome shotgun (WGS) entry which is preliminary data.</text>
</comment>